<evidence type="ECO:0000313" key="2">
    <source>
        <dbReference type="Proteomes" id="UP000582981"/>
    </source>
</evidence>
<dbReference type="AlphaFoldDB" id="A0A7Y7W9R5"/>
<gene>
    <name evidence="1" type="ORF">HX829_02585</name>
</gene>
<protein>
    <submittedName>
        <fullName evidence="1">DUF3224 domain-containing protein</fullName>
    </submittedName>
</protein>
<dbReference type="SUPFAM" id="SSF159238">
    <property type="entry name" value="SO1590-like"/>
    <property type="match status" value="1"/>
</dbReference>
<dbReference type="Proteomes" id="UP000582981">
    <property type="component" value="Unassembled WGS sequence"/>
</dbReference>
<dbReference type="RefSeq" id="WP_177143233.1">
    <property type="nucleotide sequence ID" value="NZ_JACAPU010000002.1"/>
</dbReference>
<sequence>MKSTRANGSFEIKLNPETLSDLAGGTGLGRMSFNKAFHGDLVATSQGEMLSFRSSVLGSAGYVAMETVTGTLQGRNGSFVLQHSSTMTRGVAEQSIDVVPDSGTGGLAGLVGRLVITIAEGQHSYQFDYSLT</sequence>
<dbReference type="InterPro" id="IPR023159">
    <property type="entry name" value="SO1590-like_sf"/>
</dbReference>
<proteinExistence type="predicted"/>
<dbReference type="InterPro" id="IPR021607">
    <property type="entry name" value="DUF3224"/>
</dbReference>
<evidence type="ECO:0000313" key="1">
    <source>
        <dbReference type="EMBL" id="NWB45367.1"/>
    </source>
</evidence>
<organism evidence="1 2">
    <name type="scientific">Pseudomonas gingeri</name>
    <dbReference type="NCBI Taxonomy" id="117681"/>
    <lineage>
        <taxon>Bacteria</taxon>
        <taxon>Pseudomonadati</taxon>
        <taxon>Pseudomonadota</taxon>
        <taxon>Gammaproteobacteria</taxon>
        <taxon>Pseudomonadales</taxon>
        <taxon>Pseudomonadaceae</taxon>
        <taxon>Pseudomonas</taxon>
    </lineage>
</organism>
<accession>A0A7Y7W9R5</accession>
<dbReference type="Pfam" id="PF11528">
    <property type="entry name" value="DUF3224"/>
    <property type="match status" value="1"/>
</dbReference>
<dbReference type="EMBL" id="JACAPU010000002">
    <property type="protein sequence ID" value="NWB45367.1"/>
    <property type="molecule type" value="Genomic_DNA"/>
</dbReference>
<dbReference type="Gene3D" id="2.40.350.10">
    <property type="entry name" value="SO1590-like"/>
    <property type="match status" value="1"/>
</dbReference>
<comment type="caution">
    <text evidence="1">The sequence shown here is derived from an EMBL/GenBank/DDBJ whole genome shotgun (WGS) entry which is preliminary data.</text>
</comment>
<name>A0A7Y7W9R5_9PSED</name>
<reference evidence="1 2" key="1">
    <citation type="submission" date="2020-04" db="EMBL/GenBank/DDBJ databases">
        <title>Molecular characterization of pseudomonads from Agaricus bisporus reveal novel blotch 2 pathogens in Western Europe.</title>
        <authorList>
            <person name="Taparia T."/>
            <person name="Krijger M."/>
            <person name="Haynes E."/>
            <person name="Elpinstone J.G."/>
            <person name="Noble R."/>
            <person name="Van Der Wolf J."/>
        </authorList>
    </citation>
    <scope>NUCLEOTIDE SEQUENCE [LARGE SCALE GENOMIC DNA]</scope>
    <source>
        <strain evidence="1 2">F1001</strain>
    </source>
</reference>